<evidence type="ECO:0000313" key="3">
    <source>
        <dbReference type="Proteomes" id="UP000186601"/>
    </source>
</evidence>
<evidence type="ECO:0000313" key="2">
    <source>
        <dbReference type="EMBL" id="PSS36976.1"/>
    </source>
</evidence>
<sequence>MPRLRILAGPSMAELKPIQANSGSATDISSEAFEGKVAVYIKNFADTNGEILKSPYFEQEARKDVTWSVQVQGKPQAAIS</sequence>
<dbReference type="PANTHER" id="PTHR34826">
    <property type="entry name" value="UPF0590 PROTEIN C409.17C"/>
    <property type="match status" value="1"/>
</dbReference>
<accession>A0A2R6S3X4</accession>
<dbReference type="AlphaFoldDB" id="A0A2R6S3X4"/>
<keyword evidence="3" id="KW-1185">Reference proteome</keyword>
<protein>
    <recommendedName>
        <fullName evidence="1">Domain of unknown function at the cortex 1 domain-containing protein</fullName>
    </recommendedName>
</protein>
<comment type="caution">
    <text evidence="2">The sequence shown here is derived from an EMBL/GenBank/DDBJ whole genome shotgun (WGS) entry which is preliminary data.</text>
</comment>
<proteinExistence type="predicted"/>
<dbReference type="OrthoDB" id="2119945at2759"/>
<evidence type="ECO:0000259" key="1">
    <source>
        <dbReference type="Pfam" id="PF08588"/>
    </source>
</evidence>
<reference evidence="2 3" key="1">
    <citation type="submission" date="2018-02" db="EMBL/GenBank/DDBJ databases">
        <title>Genome sequence of the basidiomycete white-rot fungus Phlebia centrifuga.</title>
        <authorList>
            <person name="Granchi Z."/>
            <person name="Peng M."/>
            <person name="de Vries R.P."/>
            <person name="Hilden K."/>
            <person name="Makela M.R."/>
            <person name="Grigoriev I."/>
            <person name="Riley R."/>
        </authorList>
    </citation>
    <scope>NUCLEOTIDE SEQUENCE [LARGE SCALE GENOMIC DNA]</scope>
    <source>
        <strain evidence="2 3">FBCC195</strain>
    </source>
</reference>
<dbReference type="InterPro" id="IPR013897">
    <property type="entry name" value="Duc1"/>
</dbReference>
<dbReference type="PANTHER" id="PTHR34826:SF2">
    <property type="entry name" value="UPF0590 PROTEIN C409.17C"/>
    <property type="match status" value="1"/>
</dbReference>
<dbReference type="EMBL" id="MLYV02000089">
    <property type="protein sequence ID" value="PSS36976.1"/>
    <property type="molecule type" value="Genomic_DNA"/>
</dbReference>
<name>A0A2R6S3X4_9APHY</name>
<dbReference type="STRING" id="98765.A0A2R6S3X4"/>
<dbReference type="Proteomes" id="UP000186601">
    <property type="component" value="Unassembled WGS sequence"/>
</dbReference>
<gene>
    <name evidence="2" type="ORF">PHLCEN_2v1192</name>
</gene>
<feature type="domain" description="Domain of unknown function at the cortex 1" evidence="1">
    <location>
        <begin position="3"/>
        <end position="74"/>
    </location>
</feature>
<organism evidence="2 3">
    <name type="scientific">Hermanssonia centrifuga</name>
    <dbReference type="NCBI Taxonomy" id="98765"/>
    <lineage>
        <taxon>Eukaryota</taxon>
        <taxon>Fungi</taxon>
        <taxon>Dikarya</taxon>
        <taxon>Basidiomycota</taxon>
        <taxon>Agaricomycotina</taxon>
        <taxon>Agaricomycetes</taxon>
        <taxon>Polyporales</taxon>
        <taxon>Meruliaceae</taxon>
        <taxon>Hermanssonia</taxon>
    </lineage>
</organism>
<dbReference type="Pfam" id="PF08588">
    <property type="entry name" value="Duc1"/>
    <property type="match status" value="1"/>
</dbReference>